<keyword evidence="5 7" id="KW-1133">Transmembrane helix</keyword>
<feature type="transmembrane region" description="Helical" evidence="7">
    <location>
        <begin position="159"/>
        <end position="181"/>
    </location>
</feature>
<evidence type="ECO:0000256" key="3">
    <source>
        <dbReference type="ARBA" id="ARBA00022475"/>
    </source>
</evidence>
<keyword evidence="4 7" id="KW-0812">Transmembrane</keyword>
<evidence type="ECO:0000256" key="4">
    <source>
        <dbReference type="ARBA" id="ARBA00022692"/>
    </source>
</evidence>
<protein>
    <submittedName>
        <fullName evidence="9">Acyltransferase</fullName>
    </submittedName>
</protein>
<evidence type="ECO:0000256" key="6">
    <source>
        <dbReference type="ARBA" id="ARBA00023136"/>
    </source>
</evidence>
<feature type="transmembrane region" description="Helical" evidence="7">
    <location>
        <begin position="308"/>
        <end position="327"/>
    </location>
</feature>
<dbReference type="InterPro" id="IPR002656">
    <property type="entry name" value="Acyl_transf_3_dom"/>
</dbReference>
<feature type="transmembrane region" description="Helical" evidence="7">
    <location>
        <begin position="48"/>
        <end position="72"/>
    </location>
</feature>
<evidence type="ECO:0000256" key="7">
    <source>
        <dbReference type="SAM" id="Phobius"/>
    </source>
</evidence>
<sequence>MATQVSCKKQVPELKIVQSLAFLAVVLQSALSYTIKQPAVAPEQGVLIGMFFNLAKFSAPAFIFIVGFTLIYHHEKQVRYQSYIFEKVAELIVPYLFWSLIYLTMNHQLHMGEAVQAILLGSAAPHMWYVVMMFQIHLLFPVLFALFHWFRRRVNTRVALYKMLLVFGLLYAGLMWFSAHYVFNGTVLTHTNWLLYTDRTFLFYSFYFVMGGIAAAALPAWRKFVFRHVPVNTFVFLTLFFMVSYELFSFDGLHDIHLQVSTYLKPSMFLYTTSEILLMYALAMTIVHSRTFLYKLLQFVGRFTYGAYLAHLFFLPAGVKLLAVLGVPANSLLYALLLFSLTAVLSIGTISLLTLVPFAGAITGPTAKLKLNLSALSVWPVKMKKQL</sequence>
<feature type="transmembrane region" description="Helical" evidence="7">
    <location>
        <begin position="268"/>
        <end position="287"/>
    </location>
</feature>
<dbReference type="RefSeq" id="WP_254757601.1">
    <property type="nucleotide sequence ID" value="NZ_JANCLT010000002.1"/>
</dbReference>
<evidence type="ECO:0000256" key="5">
    <source>
        <dbReference type="ARBA" id="ARBA00022989"/>
    </source>
</evidence>
<comment type="caution">
    <text evidence="9">The sequence shown here is derived from an EMBL/GenBank/DDBJ whole genome shotgun (WGS) entry which is preliminary data.</text>
</comment>
<comment type="similarity">
    <text evidence="2">Belongs to the acyltransferase 3 family.</text>
</comment>
<evidence type="ECO:0000313" key="9">
    <source>
        <dbReference type="EMBL" id="MCP8967683.1"/>
    </source>
</evidence>
<keyword evidence="6 7" id="KW-0472">Membrane</keyword>
<feature type="transmembrane region" description="Helical" evidence="7">
    <location>
        <begin position="125"/>
        <end position="147"/>
    </location>
</feature>
<accession>A0AA41X5S3</accession>
<name>A0AA41X5S3_9BACI</name>
<keyword evidence="9" id="KW-0808">Transferase</keyword>
<dbReference type="Pfam" id="PF01757">
    <property type="entry name" value="Acyl_transf_3"/>
    <property type="match status" value="1"/>
</dbReference>
<dbReference type="AlphaFoldDB" id="A0AA41X5S3"/>
<proteinExistence type="inferred from homology"/>
<feature type="transmembrane region" description="Helical" evidence="7">
    <location>
        <begin position="228"/>
        <end position="248"/>
    </location>
</feature>
<dbReference type="GO" id="GO:0016413">
    <property type="term" value="F:O-acetyltransferase activity"/>
    <property type="evidence" value="ECO:0007669"/>
    <property type="project" value="TreeGrafter"/>
</dbReference>
<dbReference type="PANTHER" id="PTHR40074">
    <property type="entry name" value="O-ACETYLTRANSFERASE WECH"/>
    <property type="match status" value="1"/>
</dbReference>
<comment type="subcellular location">
    <subcellularLocation>
        <location evidence="1">Cell membrane</location>
        <topology evidence="1">Multi-pass membrane protein</topology>
    </subcellularLocation>
</comment>
<dbReference type="Proteomes" id="UP001156102">
    <property type="component" value="Unassembled WGS sequence"/>
</dbReference>
<feature type="transmembrane region" description="Helical" evidence="7">
    <location>
        <begin position="333"/>
        <end position="362"/>
    </location>
</feature>
<organism evidence="9 10">
    <name type="scientific">Ectobacillus ponti</name>
    <dbReference type="NCBI Taxonomy" id="2961894"/>
    <lineage>
        <taxon>Bacteria</taxon>
        <taxon>Bacillati</taxon>
        <taxon>Bacillota</taxon>
        <taxon>Bacilli</taxon>
        <taxon>Bacillales</taxon>
        <taxon>Bacillaceae</taxon>
        <taxon>Ectobacillus</taxon>
    </lineage>
</organism>
<dbReference type="GO" id="GO:0009246">
    <property type="term" value="P:enterobacterial common antigen biosynthetic process"/>
    <property type="evidence" value="ECO:0007669"/>
    <property type="project" value="TreeGrafter"/>
</dbReference>
<feature type="transmembrane region" description="Helical" evidence="7">
    <location>
        <begin position="201"/>
        <end position="221"/>
    </location>
</feature>
<evidence type="ECO:0000256" key="1">
    <source>
        <dbReference type="ARBA" id="ARBA00004651"/>
    </source>
</evidence>
<dbReference type="EMBL" id="JANCLT010000002">
    <property type="protein sequence ID" value="MCP8967683.1"/>
    <property type="molecule type" value="Genomic_DNA"/>
</dbReference>
<reference evidence="9" key="1">
    <citation type="submission" date="2022-07" db="EMBL/GenBank/DDBJ databases">
        <authorList>
            <person name="Li W.-J."/>
            <person name="Deng Q.-Q."/>
        </authorList>
    </citation>
    <scope>NUCLEOTIDE SEQUENCE</scope>
    <source>
        <strain evidence="9">SYSU M60031</strain>
    </source>
</reference>
<evidence type="ECO:0000259" key="8">
    <source>
        <dbReference type="Pfam" id="PF01757"/>
    </source>
</evidence>
<dbReference type="PANTHER" id="PTHR40074:SF2">
    <property type="entry name" value="O-ACETYLTRANSFERASE WECH"/>
    <property type="match status" value="1"/>
</dbReference>
<dbReference type="GO" id="GO:0005886">
    <property type="term" value="C:plasma membrane"/>
    <property type="evidence" value="ECO:0007669"/>
    <property type="project" value="UniProtKB-SubCell"/>
</dbReference>
<gene>
    <name evidence="9" type="ORF">NK662_03905</name>
</gene>
<feature type="transmembrane region" description="Helical" evidence="7">
    <location>
        <begin position="84"/>
        <end position="105"/>
    </location>
</feature>
<feature type="domain" description="Acyltransferase 3" evidence="8">
    <location>
        <begin position="14"/>
        <end position="347"/>
    </location>
</feature>
<keyword evidence="9" id="KW-0012">Acyltransferase</keyword>
<evidence type="ECO:0000313" key="10">
    <source>
        <dbReference type="Proteomes" id="UP001156102"/>
    </source>
</evidence>
<keyword evidence="10" id="KW-1185">Reference proteome</keyword>
<keyword evidence="3" id="KW-1003">Cell membrane</keyword>
<evidence type="ECO:0000256" key="2">
    <source>
        <dbReference type="ARBA" id="ARBA00007400"/>
    </source>
</evidence>